<sequence>AQAVAGFDVGFDIEVFVSPGDCRHANLSFRYRSTLPFHQQQEISSGIAL</sequence>
<dbReference type="AlphaFoldDB" id="X1KZS4"/>
<name>X1KZS4_9ZZZZ</name>
<comment type="caution">
    <text evidence="1">The sequence shown here is derived from an EMBL/GenBank/DDBJ whole genome shotgun (WGS) entry which is preliminary data.</text>
</comment>
<gene>
    <name evidence="1" type="ORF">S03H2_70654</name>
</gene>
<protein>
    <submittedName>
        <fullName evidence="1">Uncharacterized protein</fullName>
    </submittedName>
</protein>
<organism evidence="1">
    <name type="scientific">marine sediment metagenome</name>
    <dbReference type="NCBI Taxonomy" id="412755"/>
    <lineage>
        <taxon>unclassified sequences</taxon>
        <taxon>metagenomes</taxon>
        <taxon>ecological metagenomes</taxon>
    </lineage>
</organism>
<accession>X1KZS4</accession>
<reference evidence="1" key="1">
    <citation type="journal article" date="2014" name="Front. Microbiol.">
        <title>High frequency of phylogenetically diverse reductive dehalogenase-homologous genes in deep subseafloor sedimentary metagenomes.</title>
        <authorList>
            <person name="Kawai M."/>
            <person name="Futagami T."/>
            <person name="Toyoda A."/>
            <person name="Takaki Y."/>
            <person name="Nishi S."/>
            <person name="Hori S."/>
            <person name="Arai W."/>
            <person name="Tsubouchi T."/>
            <person name="Morono Y."/>
            <person name="Uchiyama I."/>
            <person name="Ito T."/>
            <person name="Fujiyama A."/>
            <person name="Inagaki F."/>
            <person name="Takami H."/>
        </authorList>
    </citation>
    <scope>NUCLEOTIDE SEQUENCE</scope>
    <source>
        <strain evidence="1">Expedition CK06-06</strain>
    </source>
</reference>
<evidence type="ECO:0000313" key="1">
    <source>
        <dbReference type="EMBL" id="GAH95689.1"/>
    </source>
</evidence>
<dbReference type="EMBL" id="BARU01047021">
    <property type="protein sequence ID" value="GAH95689.1"/>
    <property type="molecule type" value="Genomic_DNA"/>
</dbReference>
<feature type="non-terminal residue" evidence="1">
    <location>
        <position position="1"/>
    </location>
</feature>
<proteinExistence type="predicted"/>